<organism evidence="2 3">
    <name type="scientific">Chitinophaga eiseniae</name>
    <dbReference type="NCBI Taxonomy" id="634771"/>
    <lineage>
        <taxon>Bacteria</taxon>
        <taxon>Pseudomonadati</taxon>
        <taxon>Bacteroidota</taxon>
        <taxon>Chitinophagia</taxon>
        <taxon>Chitinophagales</taxon>
        <taxon>Chitinophagaceae</taxon>
        <taxon>Chitinophaga</taxon>
    </lineage>
</organism>
<dbReference type="AlphaFoldDB" id="A0A847SSS4"/>
<sequence>MKMFLMLLKDICPLFALVILVTSCDHTSSSADTAAKDSVTVVAATPVVTPAKDSISYEMGNRLKLSVDLDGDHIIDTIYESYISQKTGQETFKYIDEKNMDIETARDSINANLPISRIYTNIAGVDTLPLTDHSDHFGIYMLENLGDLNEDGGDEIGYVIDLAGHSNLNEYTIITLTQEKKWKKLLTFHIHEGESLDKENLFDGKSLIKKTAPYTFRYKCYEAAEFEEREFVIDSTK</sequence>
<evidence type="ECO:0000313" key="3">
    <source>
        <dbReference type="Proteomes" id="UP000552864"/>
    </source>
</evidence>
<keyword evidence="1" id="KW-0732">Signal</keyword>
<feature type="signal peptide" evidence="1">
    <location>
        <begin position="1"/>
        <end position="16"/>
    </location>
</feature>
<proteinExistence type="predicted"/>
<accession>A0A847SSS4</accession>
<dbReference type="Proteomes" id="UP000552864">
    <property type="component" value="Unassembled WGS sequence"/>
</dbReference>
<comment type="caution">
    <text evidence="2">The sequence shown here is derived from an EMBL/GenBank/DDBJ whole genome shotgun (WGS) entry which is preliminary data.</text>
</comment>
<dbReference type="EMBL" id="JABAHZ010000002">
    <property type="protein sequence ID" value="NLR79302.1"/>
    <property type="molecule type" value="Genomic_DNA"/>
</dbReference>
<name>A0A847SSS4_9BACT</name>
<dbReference type="RefSeq" id="WP_168738618.1">
    <property type="nucleotide sequence ID" value="NZ_JABAHZ010000002.1"/>
</dbReference>
<dbReference type="PROSITE" id="PS51257">
    <property type="entry name" value="PROKAR_LIPOPROTEIN"/>
    <property type="match status" value="1"/>
</dbReference>
<gene>
    <name evidence="2" type="ORF">HGH91_11735</name>
</gene>
<reference evidence="2 3" key="1">
    <citation type="submission" date="2020-04" db="EMBL/GenBank/DDBJ databases">
        <authorList>
            <person name="Yin C."/>
        </authorList>
    </citation>
    <scope>NUCLEOTIDE SEQUENCE [LARGE SCALE GENOMIC DNA]</scope>
    <source>
        <strain evidence="2 3">Ak56</strain>
    </source>
</reference>
<evidence type="ECO:0008006" key="4">
    <source>
        <dbReference type="Google" id="ProtNLM"/>
    </source>
</evidence>
<evidence type="ECO:0000256" key="1">
    <source>
        <dbReference type="SAM" id="SignalP"/>
    </source>
</evidence>
<keyword evidence="3" id="KW-1185">Reference proteome</keyword>
<feature type="chain" id="PRO_5032503221" description="Lipoprotein" evidence="1">
    <location>
        <begin position="17"/>
        <end position="237"/>
    </location>
</feature>
<evidence type="ECO:0000313" key="2">
    <source>
        <dbReference type="EMBL" id="NLR79302.1"/>
    </source>
</evidence>
<protein>
    <recommendedName>
        <fullName evidence="4">Lipoprotein</fullName>
    </recommendedName>
</protein>